<reference evidence="1" key="1">
    <citation type="submission" date="2020-05" db="EMBL/GenBank/DDBJ databases">
        <title>Large-scale comparative analyses of tick genomes elucidate their genetic diversity and vector capacities.</title>
        <authorList>
            <person name="Jia N."/>
            <person name="Wang J."/>
            <person name="Shi W."/>
            <person name="Du L."/>
            <person name="Sun Y."/>
            <person name="Zhan W."/>
            <person name="Jiang J."/>
            <person name="Wang Q."/>
            <person name="Zhang B."/>
            <person name="Ji P."/>
            <person name="Sakyi L.B."/>
            <person name="Cui X."/>
            <person name="Yuan T."/>
            <person name="Jiang B."/>
            <person name="Yang W."/>
            <person name="Lam T.T.-Y."/>
            <person name="Chang Q."/>
            <person name="Ding S."/>
            <person name="Wang X."/>
            <person name="Zhu J."/>
            <person name="Ruan X."/>
            <person name="Zhao L."/>
            <person name="Wei J."/>
            <person name="Que T."/>
            <person name="Du C."/>
            <person name="Cheng J."/>
            <person name="Dai P."/>
            <person name="Han X."/>
            <person name="Huang E."/>
            <person name="Gao Y."/>
            <person name="Liu J."/>
            <person name="Shao H."/>
            <person name="Ye R."/>
            <person name="Li L."/>
            <person name="Wei W."/>
            <person name="Wang X."/>
            <person name="Wang C."/>
            <person name="Yang T."/>
            <person name="Huo Q."/>
            <person name="Li W."/>
            <person name="Guo W."/>
            <person name="Chen H."/>
            <person name="Zhou L."/>
            <person name="Ni X."/>
            <person name="Tian J."/>
            <person name="Zhou Y."/>
            <person name="Sheng Y."/>
            <person name="Liu T."/>
            <person name="Pan Y."/>
            <person name="Xia L."/>
            <person name="Li J."/>
            <person name="Zhao F."/>
            <person name="Cao W."/>
        </authorList>
    </citation>
    <scope>NUCLEOTIDE SEQUENCE</scope>
    <source>
        <strain evidence="1">Hyas-2018</strain>
    </source>
</reference>
<name>A0ACB7S5Z5_HYAAI</name>
<comment type="caution">
    <text evidence="1">The sequence shown here is derived from an EMBL/GenBank/DDBJ whole genome shotgun (WGS) entry which is preliminary data.</text>
</comment>
<dbReference type="Proteomes" id="UP000821845">
    <property type="component" value="Chromosome 6"/>
</dbReference>
<accession>A0ACB7S5Z5</accession>
<protein>
    <submittedName>
        <fullName evidence="1">Uncharacterized protein</fullName>
    </submittedName>
</protein>
<gene>
    <name evidence="1" type="ORF">HPB50_017382</name>
</gene>
<evidence type="ECO:0000313" key="2">
    <source>
        <dbReference type="Proteomes" id="UP000821845"/>
    </source>
</evidence>
<dbReference type="EMBL" id="CM023486">
    <property type="protein sequence ID" value="KAH6928612.1"/>
    <property type="molecule type" value="Genomic_DNA"/>
</dbReference>
<sequence>MPYSTACNTPLSNFESGQNYKEVVDPAVIVNFPLDDEPGVSMIAWTTTPWTLPSNLALCVNPEMIYVKLKDFGPQDVLYSIEHDHTVESRFKGSTLVGKKYEPIFPYFEQDADKEIIKNLKNRGRLVNHSTSKHSYPFCWRSDTPLIYRAVPSWFVRVEHMQEDLLKANSETYWVPDFIKEKRFGNWLRDAHDWAISRNRYWGTPIPIWVSDDGEEVVCVGSIKELEELTGEQVTDLHRETVDKLVIPSATGKGTLKRISEVFDCWFESGSMPYAQVHYPFENFKEFHNCFPADFIAEGVDQTRGWFYTLLVLSTALFGKAPFKNLIANGMVLASDGQKMSKRKKNYPDPMDVVKKYGADALRLYLINSPVAYGEKYVYCESKVGSANYMDRWILSYTQSLVLFVKAEMKEYRLYTVVPRLVKFVDHLTNWNELIEEVVERSVSRMQTVIELGRIVRDRKTLPLKYPLREVVVIHKDQQYLDDVASLKQYILEELNIRHLTVTGEKEKYGVLMKAEPDIKALGLRLRGESKAVSQEIRALKDATIQAYLKGEMPTICGHQLEAGDIRVQYSFSGAHAEELSKQYEAHAEGDAHLVPTDEVAVCLAVSPVDHPMAAVIKSHHSLIEGTLKVPLKMGSASSNAEVIIEEDHELKGSQLKIVITKPCGSTSAACATGKQVDVHDSKEPGSSGTPYCRYVNVELCGASQTNGLKATVLLENPIGHNLVDVPRLEQLVSIVFNTTGKTLEIYTSQDKSAKLTHIAPHDLNVLHGQTLYAYLR</sequence>
<organism evidence="1 2">
    <name type="scientific">Hyalomma asiaticum</name>
    <name type="common">Tick</name>
    <dbReference type="NCBI Taxonomy" id="266040"/>
    <lineage>
        <taxon>Eukaryota</taxon>
        <taxon>Metazoa</taxon>
        <taxon>Ecdysozoa</taxon>
        <taxon>Arthropoda</taxon>
        <taxon>Chelicerata</taxon>
        <taxon>Arachnida</taxon>
        <taxon>Acari</taxon>
        <taxon>Parasitiformes</taxon>
        <taxon>Ixodida</taxon>
        <taxon>Ixodoidea</taxon>
        <taxon>Ixodidae</taxon>
        <taxon>Hyalomminae</taxon>
        <taxon>Hyalomma</taxon>
    </lineage>
</organism>
<proteinExistence type="predicted"/>
<keyword evidence="2" id="KW-1185">Reference proteome</keyword>
<evidence type="ECO:0000313" key="1">
    <source>
        <dbReference type="EMBL" id="KAH6928612.1"/>
    </source>
</evidence>